<sequence>MSTPAGPVTTPYRAIFCDLRTDETIDVLPLSQVSFDDYIGKPGSLDGTMPLPNAALAARAQHVVEGRTAVYIERGGDLWWGGIVWTRTLASDTSGILTLGIQAATFDSYAARRVIRRPLAYNQIDQLQIVRDLWDYMQKPPPGDPQGPGDPGTPADPFYGGDIGVTYDDWGSTVFTSASWNDGDETVVADAVDTLANTDTGFEYHIAVYRDPVTGLRVRRLQLGRPDDTDASPTGQVAKIRNGTTDLVLDQPGAILSYTLPYDATRGGTTARARGADVSDDQSTQGGPIICPEVVAADLLQGGFPRIDLSSDNSTVTDVPTLTSLAKAQLATSRGSVMIPDIVIRLDDLVPPALLGRTARVRITDPWFTDGLDARYRIIGVKVTPPERGAPETAELFLEDV</sequence>
<organism evidence="2 3">
    <name type="scientific">Actinacidiphila acidipaludis</name>
    <dbReference type="NCBI Taxonomy" id="2873382"/>
    <lineage>
        <taxon>Bacteria</taxon>
        <taxon>Bacillati</taxon>
        <taxon>Actinomycetota</taxon>
        <taxon>Actinomycetes</taxon>
        <taxon>Kitasatosporales</taxon>
        <taxon>Streptomycetaceae</taxon>
        <taxon>Actinacidiphila</taxon>
    </lineage>
</organism>
<evidence type="ECO:0000256" key="1">
    <source>
        <dbReference type="SAM" id="MobiDB-lite"/>
    </source>
</evidence>
<dbReference type="RefSeq" id="WP_222962223.1">
    <property type="nucleotide sequence ID" value="NZ_JAINZZ010000009.1"/>
</dbReference>
<gene>
    <name evidence="2" type="ORF">K7862_10590</name>
</gene>
<keyword evidence="3" id="KW-1185">Reference proteome</keyword>
<dbReference type="Proteomes" id="UP000778578">
    <property type="component" value="Unassembled WGS sequence"/>
</dbReference>
<name>A0ABS7Q4J7_9ACTN</name>
<evidence type="ECO:0000313" key="2">
    <source>
        <dbReference type="EMBL" id="MBY8878077.1"/>
    </source>
</evidence>
<dbReference type="EMBL" id="JAINZZ010000009">
    <property type="protein sequence ID" value="MBY8878077.1"/>
    <property type="molecule type" value="Genomic_DNA"/>
</dbReference>
<evidence type="ECO:0000313" key="3">
    <source>
        <dbReference type="Proteomes" id="UP000778578"/>
    </source>
</evidence>
<evidence type="ECO:0008006" key="4">
    <source>
        <dbReference type="Google" id="ProtNLM"/>
    </source>
</evidence>
<comment type="caution">
    <text evidence="2">The sequence shown here is derived from an EMBL/GenBank/DDBJ whole genome shotgun (WGS) entry which is preliminary data.</text>
</comment>
<protein>
    <recommendedName>
        <fullName evidence="4">Minor tail protein</fullName>
    </recommendedName>
</protein>
<accession>A0ABS7Q4J7</accession>
<proteinExistence type="predicted"/>
<reference evidence="2 3" key="1">
    <citation type="submission" date="2021-08" db="EMBL/GenBank/DDBJ databases">
        <title>WGS of actinomycetes from Thailand.</title>
        <authorList>
            <person name="Thawai C."/>
        </authorList>
    </citation>
    <scope>NUCLEOTIDE SEQUENCE [LARGE SCALE GENOMIC DNA]</scope>
    <source>
        <strain evidence="2 3">PLK6-54</strain>
    </source>
</reference>
<feature type="region of interest" description="Disordered" evidence="1">
    <location>
        <begin position="137"/>
        <end position="157"/>
    </location>
</feature>